<dbReference type="InterPro" id="IPR004358">
    <property type="entry name" value="Sig_transdc_His_kin-like_C"/>
</dbReference>
<dbReference type="InterPro" id="IPR011110">
    <property type="entry name" value="Reg_prop"/>
</dbReference>
<dbReference type="InterPro" id="IPR003594">
    <property type="entry name" value="HATPase_dom"/>
</dbReference>
<dbReference type="InterPro" id="IPR011123">
    <property type="entry name" value="Y_Y_Y"/>
</dbReference>
<dbReference type="PANTHER" id="PTHR43547:SF2">
    <property type="entry name" value="HYBRID SIGNAL TRANSDUCTION HISTIDINE KINASE C"/>
    <property type="match status" value="1"/>
</dbReference>
<dbReference type="PROSITE" id="PS50110">
    <property type="entry name" value="RESPONSE_REGULATORY"/>
    <property type="match status" value="1"/>
</dbReference>
<evidence type="ECO:0000256" key="3">
    <source>
        <dbReference type="ARBA" id="ARBA00022553"/>
    </source>
</evidence>
<evidence type="ECO:0000256" key="5">
    <source>
        <dbReference type="ARBA" id="ARBA00022741"/>
    </source>
</evidence>
<dbReference type="SMART" id="SM00387">
    <property type="entry name" value="HATPase_c"/>
    <property type="match status" value="1"/>
</dbReference>
<evidence type="ECO:0000256" key="1">
    <source>
        <dbReference type="ARBA" id="ARBA00000085"/>
    </source>
</evidence>
<keyword evidence="5" id="KW-0547">Nucleotide-binding</keyword>
<dbReference type="InterPro" id="IPR015943">
    <property type="entry name" value="WD40/YVTN_repeat-like_dom_sf"/>
</dbReference>
<keyword evidence="17" id="KW-1185">Reference proteome</keyword>
<keyword evidence="4" id="KW-0808">Transferase</keyword>
<dbReference type="InterPro" id="IPR005467">
    <property type="entry name" value="His_kinase_dom"/>
</dbReference>
<comment type="catalytic activity">
    <reaction evidence="1">
        <text>ATP + protein L-histidine = ADP + protein N-phospho-L-histidine.</text>
        <dbReference type="EC" id="2.7.13.3"/>
    </reaction>
</comment>
<evidence type="ECO:0000259" key="14">
    <source>
        <dbReference type="PROSITE" id="PS50109"/>
    </source>
</evidence>
<evidence type="ECO:0000256" key="9">
    <source>
        <dbReference type="ARBA" id="ARBA00023015"/>
    </source>
</evidence>
<dbReference type="GO" id="GO:0043565">
    <property type="term" value="F:sequence-specific DNA binding"/>
    <property type="evidence" value="ECO:0007669"/>
    <property type="project" value="InterPro"/>
</dbReference>
<dbReference type="SUPFAM" id="SSF55874">
    <property type="entry name" value="ATPase domain of HSP90 chaperone/DNA topoisomerase II/histidine kinase"/>
    <property type="match status" value="1"/>
</dbReference>
<keyword evidence="7" id="KW-0067">ATP-binding</keyword>
<dbReference type="Pfam" id="PF07495">
    <property type="entry name" value="Y_Y_Y"/>
    <property type="match status" value="1"/>
</dbReference>
<organism evidence="16 17">
    <name type="scientific">Gramella jeungdoensis</name>
    <dbReference type="NCBI Taxonomy" id="708091"/>
    <lineage>
        <taxon>Bacteria</taxon>
        <taxon>Pseudomonadati</taxon>
        <taxon>Bacteroidota</taxon>
        <taxon>Flavobacteriia</taxon>
        <taxon>Flavobacteriales</taxon>
        <taxon>Flavobacteriaceae</taxon>
        <taxon>Christiangramia</taxon>
    </lineage>
</organism>
<dbReference type="InterPro" id="IPR011044">
    <property type="entry name" value="Quino_amine_DH_bsu"/>
</dbReference>
<dbReference type="SUPFAM" id="SSF47384">
    <property type="entry name" value="Homodimeric domain of signal transducing histidine kinase"/>
    <property type="match status" value="1"/>
</dbReference>
<proteinExistence type="predicted"/>
<evidence type="ECO:0000256" key="10">
    <source>
        <dbReference type="ARBA" id="ARBA00023125"/>
    </source>
</evidence>
<evidence type="ECO:0000313" key="17">
    <source>
        <dbReference type="Proteomes" id="UP000298517"/>
    </source>
</evidence>
<dbReference type="InterPro" id="IPR036890">
    <property type="entry name" value="HATPase_C_sf"/>
</dbReference>
<dbReference type="Gene3D" id="3.30.565.10">
    <property type="entry name" value="Histidine kinase-like ATPase, C-terminal domain"/>
    <property type="match status" value="1"/>
</dbReference>
<dbReference type="SMART" id="SM00448">
    <property type="entry name" value="REC"/>
    <property type="match status" value="1"/>
</dbReference>
<dbReference type="GO" id="GO:0003700">
    <property type="term" value="F:DNA-binding transcription factor activity"/>
    <property type="evidence" value="ECO:0007669"/>
    <property type="project" value="InterPro"/>
</dbReference>
<evidence type="ECO:0000256" key="12">
    <source>
        <dbReference type="PROSITE-ProRule" id="PRU00169"/>
    </source>
</evidence>
<evidence type="ECO:0000256" key="7">
    <source>
        <dbReference type="ARBA" id="ARBA00022840"/>
    </source>
</evidence>
<dbReference type="CDD" id="cd00082">
    <property type="entry name" value="HisKA"/>
    <property type="match status" value="1"/>
</dbReference>
<dbReference type="Gene3D" id="2.130.10.10">
    <property type="entry name" value="YVTN repeat-like/Quinoprotein amine dehydrogenase"/>
    <property type="match status" value="2"/>
</dbReference>
<keyword evidence="9" id="KW-0805">Transcription regulation</keyword>
<evidence type="ECO:0000256" key="11">
    <source>
        <dbReference type="ARBA" id="ARBA00023163"/>
    </source>
</evidence>
<keyword evidence="10" id="KW-0238">DNA-binding</keyword>
<dbReference type="Pfam" id="PF07494">
    <property type="entry name" value="Reg_prop"/>
    <property type="match status" value="1"/>
</dbReference>
<evidence type="ECO:0000259" key="13">
    <source>
        <dbReference type="PROSITE" id="PS01124"/>
    </source>
</evidence>
<dbReference type="InterPro" id="IPR036097">
    <property type="entry name" value="HisK_dim/P_sf"/>
</dbReference>
<dbReference type="RefSeq" id="WP_134248691.1">
    <property type="nucleotide sequence ID" value="NZ_SNQI01000004.1"/>
</dbReference>
<gene>
    <name evidence="16" type="ORF">E2488_12410</name>
</gene>
<dbReference type="PRINTS" id="PR00344">
    <property type="entry name" value="BCTRLSENSOR"/>
</dbReference>
<evidence type="ECO:0000313" key="16">
    <source>
        <dbReference type="EMBL" id="TEW72988.1"/>
    </source>
</evidence>
<dbReference type="GO" id="GO:0005524">
    <property type="term" value="F:ATP binding"/>
    <property type="evidence" value="ECO:0007669"/>
    <property type="project" value="UniProtKB-KW"/>
</dbReference>
<dbReference type="PROSITE" id="PS01124">
    <property type="entry name" value="HTH_ARAC_FAMILY_2"/>
    <property type="match status" value="1"/>
</dbReference>
<dbReference type="SUPFAM" id="SSF63829">
    <property type="entry name" value="Calcium-dependent phosphotriesterase"/>
    <property type="match status" value="2"/>
</dbReference>
<dbReference type="EMBL" id="SNQI01000004">
    <property type="protein sequence ID" value="TEW72988.1"/>
    <property type="molecule type" value="Genomic_DNA"/>
</dbReference>
<name>A0A4Y8AQD7_9FLAO</name>
<evidence type="ECO:0000256" key="8">
    <source>
        <dbReference type="ARBA" id="ARBA00023012"/>
    </source>
</evidence>
<dbReference type="PROSITE" id="PS00041">
    <property type="entry name" value="HTH_ARAC_FAMILY_1"/>
    <property type="match status" value="1"/>
</dbReference>
<protein>
    <recommendedName>
        <fullName evidence="2">histidine kinase</fullName>
        <ecNumber evidence="2">2.7.13.3</ecNumber>
    </recommendedName>
</protein>
<dbReference type="GO" id="GO:0000155">
    <property type="term" value="F:phosphorelay sensor kinase activity"/>
    <property type="evidence" value="ECO:0007669"/>
    <property type="project" value="InterPro"/>
</dbReference>
<dbReference type="InterPro" id="IPR009057">
    <property type="entry name" value="Homeodomain-like_sf"/>
</dbReference>
<sequence>MNNKKNHTIKSKILTVYLLLNSLYCIGQEHSNFIHIEPTHNKKSLYINSIVQDYYGYIWLGHSSGFVKYDGYNYYYTGVNELFKELGNDDYIKSIYKDFKNNIWINSRNGRVTVCDTLGNFNELDLLKKKKIQLITGNKNSILLATKQGEIFTYNYSSGELKELTKIPNITSNVSEILNIVITDANELFISTNTGKIFHYSQKNNELETLESSFSDLLGEIRITKDLSNKLWIGTESNGLFVYDINSKKLVRDILYKAPFYNIKKEMFITLFCDNKGYIWAGTDGGGLYRVNSKEGTIQLYTHQDTNKFSLGSNTIIAVYEDTHENIWVASNYGQLNILPEVNSEIKYYDGSDTNTPSRILSIYKTKKGTLWAGTDGKGITKISSNKDGTVSKNQYFLADKFKKGFYIQSITEDNKENIWFGTYKNSLWHYNSKNNSFKNIEIKNSLAQKATDVRTVYTDSKERIWVASNVSLNLYSSAQKLLASFENNTKGLKGFVVESIIEDANGTIWIGSYKGGLFKFEENAENLSNSKFTYVSYFDEATYSNDILGFRSIELDNLGFLWLVNSHGKLFKFDPNTHKYHSFQNNTALKDFDIKSVLVENASNLWMSSSDGILHFNLKDSLITNFQVIDGLQDNMFLARSSFKDSKGTLYFGGVNGLNSFKPEEITKKELNPKLYINSIEILNQPAISLIPEQISSSIEHLKKITLESNQSSFSFRFSAFDNVLNTNYHYAYRLLGFNDAWIPIKKERLATYTNIPSGNYTFEVKAGSKNGTWDIPSKKIAIEIAQPIWNTSFAYFVYLLILTGLGFIIKNWYNLKKKIISDKISFNKAKELHTLKMNFFAKMSHEIQTPLTLILGPIDNMILRAEENGNLLLKQRLLIIANNVKRLSRIVFELTTVRNKELENIKLLVTKNNLCEELNTIALSFKEQARFKNIDFSVNCPQNLSEVWYDKDKIEHIIYNLLSNAFKFTPKEGNIQLIAVPINNKNSVKIYVSDSGPGIEEEELNDIFTLFYQSKIGIQSKGSGIGLALTKELIEVHRGKIEVTSNSIEGTTFIITFPITEEAYLQEERIVTEEINTTIKQEKDLKPTISLSLKHDKTILIVEDNLELQILLKDLLSEKYNIILAENGKEGYEAAKNNCPDIILSDIMMPEVDGIEMCKMLQKNQLTKHIPIVLLTAKNSIKSKIIGLESGAIEFINKPFNTNELLLKINNIIVSTEHIISNLKKEIISSPDINVNKSNDDLFLENLITAINSKIEDPNFRVEDLSEALNMSYSVLYRKCQALTGEGLVELVRILRLKKAAVVIAKYGYSISEAAYVSGFNDPKYFSKCFKKQFGKTPNTFKKEAIQIGSDKYLKKYKLDVSVIKK</sequence>
<keyword evidence="11" id="KW-0804">Transcription</keyword>
<dbReference type="EC" id="2.7.13.3" evidence="2"/>
<dbReference type="SMART" id="SM00388">
    <property type="entry name" value="HisKA"/>
    <property type="match status" value="1"/>
</dbReference>
<dbReference type="Pfam" id="PF12833">
    <property type="entry name" value="HTH_18"/>
    <property type="match status" value="1"/>
</dbReference>
<dbReference type="InterPro" id="IPR018060">
    <property type="entry name" value="HTH_AraC"/>
</dbReference>
<accession>A0A4Y8AQD7</accession>
<evidence type="ECO:0000259" key="15">
    <source>
        <dbReference type="PROSITE" id="PS50110"/>
    </source>
</evidence>
<dbReference type="InterPro" id="IPR001789">
    <property type="entry name" value="Sig_transdc_resp-reg_receiver"/>
</dbReference>
<keyword evidence="6 16" id="KW-0418">Kinase</keyword>
<dbReference type="OrthoDB" id="358279at2"/>
<dbReference type="Gene3D" id="2.60.40.10">
    <property type="entry name" value="Immunoglobulins"/>
    <property type="match status" value="1"/>
</dbReference>
<dbReference type="Gene3D" id="3.40.50.2300">
    <property type="match status" value="1"/>
</dbReference>
<dbReference type="Gene3D" id="1.10.287.130">
    <property type="match status" value="1"/>
</dbReference>
<dbReference type="SUPFAM" id="SSF50969">
    <property type="entry name" value="YVTN repeat-like/Quinoprotein amine dehydrogenase"/>
    <property type="match status" value="1"/>
</dbReference>
<dbReference type="PROSITE" id="PS50109">
    <property type="entry name" value="HIS_KIN"/>
    <property type="match status" value="1"/>
</dbReference>
<dbReference type="SUPFAM" id="SSF46689">
    <property type="entry name" value="Homeodomain-like"/>
    <property type="match status" value="1"/>
</dbReference>
<evidence type="ECO:0000256" key="6">
    <source>
        <dbReference type="ARBA" id="ARBA00022777"/>
    </source>
</evidence>
<dbReference type="InterPro" id="IPR003661">
    <property type="entry name" value="HisK_dim/P_dom"/>
</dbReference>
<dbReference type="InterPro" id="IPR011006">
    <property type="entry name" value="CheY-like_superfamily"/>
</dbReference>
<dbReference type="SMART" id="SM00342">
    <property type="entry name" value="HTH_ARAC"/>
    <property type="match status" value="1"/>
</dbReference>
<keyword evidence="3 12" id="KW-0597">Phosphoprotein</keyword>
<dbReference type="Pfam" id="PF00072">
    <property type="entry name" value="Response_reg"/>
    <property type="match status" value="1"/>
</dbReference>
<evidence type="ECO:0000256" key="4">
    <source>
        <dbReference type="ARBA" id="ARBA00022679"/>
    </source>
</evidence>
<keyword evidence="8" id="KW-0902">Two-component regulatory system</keyword>
<feature type="domain" description="Response regulatory" evidence="15">
    <location>
        <begin position="1100"/>
        <end position="1215"/>
    </location>
</feature>
<dbReference type="FunFam" id="3.30.565.10:FF:000037">
    <property type="entry name" value="Hybrid sensor histidine kinase/response regulator"/>
    <property type="match status" value="1"/>
</dbReference>
<feature type="domain" description="Histidine kinase" evidence="14">
    <location>
        <begin position="844"/>
        <end position="1063"/>
    </location>
</feature>
<dbReference type="Gene3D" id="1.10.10.60">
    <property type="entry name" value="Homeodomain-like"/>
    <property type="match status" value="1"/>
</dbReference>
<evidence type="ECO:0000256" key="2">
    <source>
        <dbReference type="ARBA" id="ARBA00012438"/>
    </source>
</evidence>
<dbReference type="SUPFAM" id="SSF52172">
    <property type="entry name" value="CheY-like"/>
    <property type="match status" value="1"/>
</dbReference>
<comment type="caution">
    <text evidence="16">The sequence shown here is derived from an EMBL/GenBank/DDBJ whole genome shotgun (WGS) entry which is preliminary data.</text>
</comment>
<dbReference type="Pfam" id="PF02518">
    <property type="entry name" value="HATPase_c"/>
    <property type="match status" value="1"/>
</dbReference>
<reference evidence="16 17" key="1">
    <citation type="journal article" date="2011" name="J. Microbiol.">
        <title>Gramella jeungdoensis sp. nov., isolated from a solar saltern in Korea.</title>
        <authorList>
            <person name="Joung Y."/>
            <person name="Kim H."/>
            <person name="Jang T."/>
            <person name="Ahn T.S."/>
            <person name="Joh K."/>
        </authorList>
    </citation>
    <scope>NUCLEOTIDE SEQUENCE [LARGE SCALE GENOMIC DNA]</scope>
    <source>
        <strain evidence="16 17">KCTC 23123</strain>
    </source>
</reference>
<dbReference type="Proteomes" id="UP000298517">
    <property type="component" value="Unassembled WGS sequence"/>
</dbReference>
<feature type="domain" description="HTH araC/xylS-type" evidence="13">
    <location>
        <begin position="1247"/>
        <end position="1346"/>
    </location>
</feature>
<feature type="modified residue" description="4-aspartylphosphate" evidence="12">
    <location>
        <position position="1148"/>
    </location>
</feature>
<dbReference type="InterPro" id="IPR018062">
    <property type="entry name" value="HTH_AraC-typ_CS"/>
</dbReference>
<dbReference type="InterPro" id="IPR013783">
    <property type="entry name" value="Ig-like_fold"/>
</dbReference>
<dbReference type="Pfam" id="PF00512">
    <property type="entry name" value="HisKA"/>
    <property type="match status" value="1"/>
</dbReference>
<dbReference type="PANTHER" id="PTHR43547">
    <property type="entry name" value="TWO-COMPONENT HISTIDINE KINASE"/>
    <property type="match status" value="1"/>
</dbReference>